<evidence type="ECO:0000313" key="1">
    <source>
        <dbReference type="EMBL" id="CAH1990375.1"/>
    </source>
</evidence>
<gene>
    <name evidence="1" type="ORF">ACAOBT_LOCUS19621</name>
</gene>
<reference evidence="1" key="1">
    <citation type="submission" date="2022-03" db="EMBL/GenBank/DDBJ databases">
        <authorList>
            <person name="Sayadi A."/>
        </authorList>
    </citation>
    <scope>NUCLEOTIDE SEQUENCE</scope>
</reference>
<dbReference type="OrthoDB" id="6430908at2759"/>
<sequence length="73" mass="8580">MTMRENGFIDMKYRELERNSKKAMTLALQSFNMKAYNLSMEHLECVFLFYCIAAVSTFVFCDQTVESFALELE</sequence>
<comment type="caution">
    <text evidence="1">The sequence shown here is derived from an EMBL/GenBank/DDBJ whole genome shotgun (WGS) entry which is preliminary data.</text>
</comment>
<organism evidence="1 2">
    <name type="scientific">Acanthoscelides obtectus</name>
    <name type="common">Bean weevil</name>
    <name type="synonym">Bruchus obtectus</name>
    <dbReference type="NCBI Taxonomy" id="200917"/>
    <lineage>
        <taxon>Eukaryota</taxon>
        <taxon>Metazoa</taxon>
        <taxon>Ecdysozoa</taxon>
        <taxon>Arthropoda</taxon>
        <taxon>Hexapoda</taxon>
        <taxon>Insecta</taxon>
        <taxon>Pterygota</taxon>
        <taxon>Neoptera</taxon>
        <taxon>Endopterygota</taxon>
        <taxon>Coleoptera</taxon>
        <taxon>Polyphaga</taxon>
        <taxon>Cucujiformia</taxon>
        <taxon>Chrysomeloidea</taxon>
        <taxon>Chrysomelidae</taxon>
        <taxon>Bruchinae</taxon>
        <taxon>Bruchini</taxon>
        <taxon>Acanthoscelides</taxon>
    </lineage>
</organism>
<dbReference type="AlphaFoldDB" id="A0A9P0LC93"/>
<evidence type="ECO:0000313" key="2">
    <source>
        <dbReference type="Proteomes" id="UP001152888"/>
    </source>
</evidence>
<keyword evidence="2" id="KW-1185">Reference proteome</keyword>
<dbReference type="EMBL" id="CAKOFQ010007086">
    <property type="protein sequence ID" value="CAH1990375.1"/>
    <property type="molecule type" value="Genomic_DNA"/>
</dbReference>
<name>A0A9P0LC93_ACAOB</name>
<proteinExistence type="predicted"/>
<protein>
    <submittedName>
        <fullName evidence="1">Uncharacterized protein</fullName>
    </submittedName>
</protein>
<accession>A0A9P0LC93</accession>
<dbReference type="Proteomes" id="UP001152888">
    <property type="component" value="Unassembled WGS sequence"/>
</dbReference>